<dbReference type="PANTHER" id="PTHR38425">
    <property type="entry name" value="LONG CHRONOLOGICAL LIFESPAN PROTEIN 2"/>
    <property type="match status" value="1"/>
</dbReference>
<proteinExistence type="inferred from homology"/>
<evidence type="ECO:0000256" key="6">
    <source>
        <dbReference type="SAM" id="Phobius"/>
    </source>
</evidence>
<keyword evidence="6" id="KW-0812">Transmembrane</keyword>
<evidence type="ECO:0000256" key="1">
    <source>
        <dbReference type="ARBA" id="ARBA00002208"/>
    </source>
</evidence>
<organism evidence="7 8">
    <name type="scientific">Pochonia chlamydosporia 170</name>
    <dbReference type="NCBI Taxonomy" id="1380566"/>
    <lineage>
        <taxon>Eukaryota</taxon>
        <taxon>Fungi</taxon>
        <taxon>Dikarya</taxon>
        <taxon>Ascomycota</taxon>
        <taxon>Pezizomycotina</taxon>
        <taxon>Sordariomycetes</taxon>
        <taxon>Hypocreomycetidae</taxon>
        <taxon>Hypocreales</taxon>
        <taxon>Clavicipitaceae</taxon>
        <taxon>Pochonia</taxon>
    </lineage>
</organism>
<keyword evidence="8" id="KW-1185">Reference proteome</keyword>
<keyword evidence="6" id="KW-1133">Transmembrane helix</keyword>
<feature type="region of interest" description="Disordered" evidence="5">
    <location>
        <begin position="1"/>
        <end position="25"/>
    </location>
</feature>
<evidence type="ECO:0000256" key="4">
    <source>
        <dbReference type="ARBA" id="ARBA00022729"/>
    </source>
</evidence>
<dbReference type="GeneID" id="28855796"/>
<dbReference type="EMBL" id="LSBJ02000005">
    <property type="protein sequence ID" value="OAQ65261.1"/>
    <property type="molecule type" value="Genomic_DNA"/>
</dbReference>
<feature type="transmembrane region" description="Helical" evidence="6">
    <location>
        <begin position="63"/>
        <end position="83"/>
    </location>
</feature>
<comment type="caution">
    <text evidence="7">The sequence shown here is derived from an EMBL/GenBank/DDBJ whole genome shotgun (WGS) entry which is preliminary data.</text>
</comment>
<accession>A0A179FJ27</accession>
<evidence type="ECO:0000313" key="8">
    <source>
        <dbReference type="Proteomes" id="UP000078397"/>
    </source>
</evidence>
<dbReference type="GO" id="GO:0036503">
    <property type="term" value="P:ERAD pathway"/>
    <property type="evidence" value="ECO:0007669"/>
    <property type="project" value="TreeGrafter"/>
</dbReference>
<evidence type="ECO:0000313" key="7">
    <source>
        <dbReference type="EMBL" id="OAQ65261.1"/>
    </source>
</evidence>
<dbReference type="PANTHER" id="PTHR38425:SF1">
    <property type="entry name" value="LONG CHRONOLOGICAL LIFESPAN PROTEIN 2"/>
    <property type="match status" value="1"/>
</dbReference>
<gene>
    <name evidence="7" type="ORF">VFPPC_14031</name>
</gene>
<evidence type="ECO:0000256" key="3">
    <source>
        <dbReference type="ARBA" id="ARBA00018534"/>
    </source>
</evidence>
<dbReference type="CDD" id="cd23996">
    <property type="entry name" value="LCL2-like"/>
    <property type="match status" value="1"/>
</dbReference>
<dbReference type="Proteomes" id="UP000078397">
    <property type="component" value="Unassembled WGS sequence"/>
</dbReference>
<dbReference type="KEGG" id="pchm:VFPPC_14031"/>
<feature type="region of interest" description="Disordered" evidence="5">
    <location>
        <begin position="91"/>
        <end position="111"/>
    </location>
</feature>
<evidence type="ECO:0000256" key="2">
    <source>
        <dbReference type="ARBA" id="ARBA00010545"/>
    </source>
</evidence>
<dbReference type="InterPro" id="IPR034543">
    <property type="entry name" value="LCL2"/>
</dbReference>
<dbReference type="RefSeq" id="XP_018142575.1">
    <property type="nucleotide sequence ID" value="XM_018291802.1"/>
</dbReference>
<comment type="similarity">
    <text evidence="2">Belongs to the LCL2 family.</text>
</comment>
<dbReference type="AlphaFoldDB" id="A0A179FJ27"/>
<sequence length="182" mass="20311">MPQIKIAQSSPSNDQSEFSAESARPLPAAPIDKKCGQLILSTYSTTNSQPTFHKNSFCKIDKMQLLIIFMSFLSLATAQFGFFDQMFGGDDGHQHQHHQHQPQNNPSDAGHYKAQYEQSHCDKYLCPDTLACVHFPHHCPCAWDANEEKFELGEGKRLCISKGGFKAGEAARKVELARKGLL</sequence>
<keyword evidence="4" id="KW-0732">Signal</keyword>
<keyword evidence="6" id="KW-0472">Membrane</keyword>
<feature type="compositionally biased region" description="Polar residues" evidence="5">
    <location>
        <begin position="1"/>
        <end position="19"/>
    </location>
</feature>
<reference evidence="7 8" key="1">
    <citation type="journal article" date="2016" name="PLoS Pathog.">
        <title>Biosynthesis of antibiotic leucinostatins in bio-control fungus Purpureocillium lilacinum and their inhibition on phytophthora revealed by genome mining.</title>
        <authorList>
            <person name="Wang G."/>
            <person name="Liu Z."/>
            <person name="Lin R."/>
            <person name="Li E."/>
            <person name="Mao Z."/>
            <person name="Ling J."/>
            <person name="Yang Y."/>
            <person name="Yin W.B."/>
            <person name="Xie B."/>
        </authorList>
    </citation>
    <scope>NUCLEOTIDE SEQUENCE [LARGE SCALE GENOMIC DNA]</scope>
    <source>
        <strain evidence="7">170</strain>
    </source>
</reference>
<dbReference type="OrthoDB" id="2234316at2759"/>
<comment type="function">
    <text evidence="1">Probable component of the endoplasmic reticulum-associated degradation (ERAD) pathway.</text>
</comment>
<evidence type="ECO:0000256" key="5">
    <source>
        <dbReference type="SAM" id="MobiDB-lite"/>
    </source>
</evidence>
<name>A0A179FJ27_METCM</name>
<protein>
    <recommendedName>
        <fullName evidence="3">Long chronological lifespan protein 2</fullName>
    </recommendedName>
</protein>